<name>A0A6I4IL80_9FLAO</name>
<reference evidence="2" key="1">
    <citation type="submission" date="2019-05" db="EMBL/GenBank/DDBJ databases">
        <title>Flavobacterium profundi sp. nov., isolated from a deep-sea seamount.</title>
        <authorList>
            <person name="Zhang D.-C."/>
        </authorList>
    </citation>
    <scope>NUCLEOTIDE SEQUENCE [LARGE SCALE GENOMIC DNA]</scope>
    <source>
        <strain evidence="2">TP390</strain>
    </source>
</reference>
<keyword evidence="2" id="KW-1185">Reference proteome</keyword>
<gene>
    <name evidence="1" type="ORF">GOQ30_07760</name>
</gene>
<accession>A0A6I4IL80</accession>
<organism evidence="1 2">
    <name type="scientific">Flavobacterium profundi</name>
    <dbReference type="NCBI Taxonomy" id="1774945"/>
    <lineage>
        <taxon>Bacteria</taxon>
        <taxon>Pseudomonadati</taxon>
        <taxon>Bacteroidota</taxon>
        <taxon>Flavobacteriia</taxon>
        <taxon>Flavobacteriales</taxon>
        <taxon>Flavobacteriaceae</taxon>
        <taxon>Flavobacterium</taxon>
    </lineage>
</organism>
<evidence type="ECO:0000313" key="2">
    <source>
        <dbReference type="Proteomes" id="UP000431264"/>
    </source>
</evidence>
<dbReference type="AlphaFoldDB" id="A0A6I4IL80"/>
<dbReference type="EMBL" id="WQLW01000004">
    <property type="protein sequence ID" value="MVO09061.1"/>
    <property type="molecule type" value="Genomic_DNA"/>
</dbReference>
<evidence type="ECO:0000313" key="1">
    <source>
        <dbReference type="EMBL" id="MVO09061.1"/>
    </source>
</evidence>
<dbReference type="RefSeq" id="WP_140997442.1">
    <property type="nucleotide sequence ID" value="NZ_VDCZ01000004.1"/>
</dbReference>
<evidence type="ECO:0008006" key="3">
    <source>
        <dbReference type="Google" id="ProtNLM"/>
    </source>
</evidence>
<protein>
    <recommendedName>
        <fullName evidence="3">DUF5050 domain-containing protein</fullName>
    </recommendedName>
</protein>
<sequence>MKLNYTFLFFVFFIVAFGQEKITTVPLDSIPKDNKVFFEKNNQNLYYVTNNVFYKKGTDKTISYNTISLGNLTHVDLYNPLQIVLFYKDFNTIMLVDSQLNETHKIEGNTLDEIINFDCIGLAIQNQLWFYDYLNQKIGLYNFNTNAYKYLSIPLTHKIVDYATDYNYFYWIDDENNGYRISIFGKINYLGKLPNYDSIQILSNENCIFKREEKLYFLDIKKNKEYEINISKNSFDKFYYKNGILSIFTPNKVINYKILLP</sequence>
<dbReference type="Proteomes" id="UP000431264">
    <property type="component" value="Unassembled WGS sequence"/>
</dbReference>
<dbReference type="OrthoDB" id="1143207at2"/>
<proteinExistence type="predicted"/>
<comment type="caution">
    <text evidence="1">The sequence shown here is derived from an EMBL/GenBank/DDBJ whole genome shotgun (WGS) entry which is preliminary data.</text>
</comment>